<reference evidence="1 2" key="1">
    <citation type="journal article" date="2006" name="Science">
        <title>The genome of black cottonwood, Populus trichocarpa (Torr. &amp; Gray).</title>
        <authorList>
            <person name="Tuskan G.A."/>
            <person name="Difazio S."/>
            <person name="Jansson S."/>
            <person name="Bohlmann J."/>
            <person name="Grigoriev I."/>
            <person name="Hellsten U."/>
            <person name="Putnam N."/>
            <person name="Ralph S."/>
            <person name="Rombauts S."/>
            <person name="Salamov A."/>
            <person name="Schein J."/>
            <person name="Sterck L."/>
            <person name="Aerts A."/>
            <person name="Bhalerao R.R."/>
            <person name="Bhalerao R.P."/>
            <person name="Blaudez D."/>
            <person name="Boerjan W."/>
            <person name="Brun A."/>
            <person name="Brunner A."/>
            <person name="Busov V."/>
            <person name="Campbell M."/>
            <person name="Carlson J."/>
            <person name="Chalot M."/>
            <person name="Chapman J."/>
            <person name="Chen G.L."/>
            <person name="Cooper D."/>
            <person name="Coutinho P.M."/>
            <person name="Couturier J."/>
            <person name="Covert S."/>
            <person name="Cronk Q."/>
            <person name="Cunningham R."/>
            <person name="Davis J."/>
            <person name="Degroeve S."/>
            <person name="Dejardin A."/>
            <person name="Depamphilis C."/>
            <person name="Detter J."/>
            <person name="Dirks B."/>
            <person name="Dubchak I."/>
            <person name="Duplessis S."/>
            <person name="Ehlting J."/>
            <person name="Ellis B."/>
            <person name="Gendler K."/>
            <person name="Goodstein D."/>
            <person name="Gribskov M."/>
            <person name="Grimwood J."/>
            <person name="Groover A."/>
            <person name="Gunter L."/>
            <person name="Hamberger B."/>
            <person name="Heinze B."/>
            <person name="Helariutta Y."/>
            <person name="Henrissat B."/>
            <person name="Holligan D."/>
            <person name="Holt R."/>
            <person name="Huang W."/>
            <person name="Islam-Faridi N."/>
            <person name="Jones S."/>
            <person name="Jones-Rhoades M."/>
            <person name="Jorgensen R."/>
            <person name="Joshi C."/>
            <person name="Kangasjarvi J."/>
            <person name="Karlsson J."/>
            <person name="Kelleher C."/>
            <person name="Kirkpatrick R."/>
            <person name="Kirst M."/>
            <person name="Kohler A."/>
            <person name="Kalluri U."/>
            <person name="Larimer F."/>
            <person name="Leebens-Mack J."/>
            <person name="Leple J.C."/>
            <person name="Locascio P."/>
            <person name="Lou Y."/>
            <person name="Lucas S."/>
            <person name="Martin F."/>
            <person name="Montanini B."/>
            <person name="Napoli C."/>
            <person name="Nelson D.R."/>
            <person name="Nelson C."/>
            <person name="Nieminen K."/>
            <person name="Nilsson O."/>
            <person name="Pereda V."/>
            <person name="Peter G."/>
            <person name="Philippe R."/>
            <person name="Pilate G."/>
            <person name="Poliakov A."/>
            <person name="Razumovskaya J."/>
            <person name="Richardson P."/>
            <person name="Rinaldi C."/>
            <person name="Ritland K."/>
            <person name="Rouze P."/>
            <person name="Ryaboy D."/>
            <person name="Schmutz J."/>
            <person name="Schrader J."/>
            <person name="Segerman B."/>
            <person name="Shin H."/>
            <person name="Siddiqui A."/>
            <person name="Sterky F."/>
            <person name="Terry A."/>
            <person name="Tsai C.J."/>
            <person name="Uberbacher E."/>
            <person name="Unneberg P."/>
            <person name="Vahala J."/>
            <person name="Wall K."/>
            <person name="Wessler S."/>
            <person name="Yang G."/>
            <person name="Yin T."/>
            <person name="Douglas C."/>
            <person name="Marra M."/>
            <person name="Sandberg G."/>
            <person name="Van de Peer Y."/>
            <person name="Rokhsar D."/>
        </authorList>
    </citation>
    <scope>NUCLEOTIDE SEQUENCE [LARGE SCALE GENOMIC DNA]</scope>
    <source>
        <strain evidence="2">cv. Nisqually</strain>
    </source>
</reference>
<sequence length="229" mass="25245">MFKVLGGGLYFVFGRPLILKIMPEFFDFTTSDMVRMSVWVRFLNLPLQCWSPIYLSKLASVFGKPVHCDTPTSSMTQLSYVRVLVEIDLLADLPTSINLVFPNGMPLSQQVMYESLPRFCKQCRVLGHTISTCTKIEKQSYSEEPQGEPGIDPMFVEAAAAVEGRTAVTGRKQAKLAATRLKPTGANPSASPKVVQVSDDPTAIFGKGVCSLCVLFFKPRENKIKAGLN</sequence>
<dbReference type="PANTHER" id="PTHR31286">
    <property type="entry name" value="GLYCINE-RICH CELL WALL STRUCTURAL PROTEIN 1.8-LIKE"/>
    <property type="match status" value="1"/>
</dbReference>
<evidence type="ECO:0000313" key="1">
    <source>
        <dbReference type="EMBL" id="PNT00523.1"/>
    </source>
</evidence>
<keyword evidence="2" id="KW-1185">Reference proteome</keyword>
<evidence type="ECO:0000313" key="2">
    <source>
        <dbReference type="Proteomes" id="UP000006729"/>
    </source>
</evidence>
<organism evidence="1 2">
    <name type="scientific">Populus trichocarpa</name>
    <name type="common">Western balsam poplar</name>
    <name type="synonym">Populus balsamifera subsp. trichocarpa</name>
    <dbReference type="NCBI Taxonomy" id="3694"/>
    <lineage>
        <taxon>Eukaryota</taxon>
        <taxon>Viridiplantae</taxon>
        <taxon>Streptophyta</taxon>
        <taxon>Embryophyta</taxon>
        <taxon>Tracheophyta</taxon>
        <taxon>Spermatophyta</taxon>
        <taxon>Magnoliopsida</taxon>
        <taxon>eudicotyledons</taxon>
        <taxon>Gunneridae</taxon>
        <taxon>Pentapetalae</taxon>
        <taxon>rosids</taxon>
        <taxon>fabids</taxon>
        <taxon>Malpighiales</taxon>
        <taxon>Salicaceae</taxon>
        <taxon>Saliceae</taxon>
        <taxon>Populus</taxon>
    </lineage>
</organism>
<proteinExistence type="predicted"/>
<dbReference type="AlphaFoldDB" id="A0A2K1XIB4"/>
<protein>
    <recommendedName>
        <fullName evidence="3">DUF4283 domain-containing protein</fullName>
    </recommendedName>
</protein>
<dbReference type="Proteomes" id="UP000006729">
    <property type="component" value="Chromosome 15"/>
</dbReference>
<evidence type="ECO:0008006" key="3">
    <source>
        <dbReference type="Google" id="ProtNLM"/>
    </source>
</evidence>
<name>A0A2K1XIB4_POPTR</name>
<dbReference type="PANTHER" id="PTHR31286:SF168">
    <property type="entry name" value="DUF4283 DOMAIN-CONTAINING PROTEIN"/>
    <property type="match status" value="1"/>
</dbReference>
<dbReference type="InterPro" id="IPR040256">
    <property type="entry name" value="At4g02000-like"/>
</dbReference>
<gene>
    <name evidence="1" type="ORF">POPTR_015G053200</name>
</gene>
<dbReference type="InParanoid" id="A0A2K1XIB4"/>
<dbReference type="EMBL" id="CM009304">
    <property type="protein sequence ID" value="PNT00523.1"/>
    <property type="molecule type" value="Genomic_DNA"/>
</dbReference>
<accession>A0A2K1XIB4</accession>